<dbReference type="EMBL" id="STGX01000013">
    <property type="protein sequence ID" value="THV26822.1"/>
    <property type="molecule type" value="Genomic_DNA"/>
</dbReference>
<dbReference type="AlphaFoldDB" id="A0A4S8PCE3"/>
<accession>A0A4S8PCE3</accession>
<sequence>MAEASMHHTDEDVDAFLAASSRADSLLGVDATLREAMPGLPRTLWRGTFWGGTEQAIVGYGDLVQARPRGESVDWFLIGLAEQRRHLSLYVNAVEDGAYLSKTYAARLGKVKAGAASIAFGSIGDLDLEALAEMARHAARLAEH</sequence>
<dbReference type="OrthoDB" id="5187996at2"/>
<dbReference type="RefSeq" id="WP_136531018.1">
    <property type="nucleotide sequence ID" value="NZ_STGX01000013.1"/>
</dbReference>
<name>A0A4S8PCE3_9ACTN</name>
<evidence type="ECO:0000313" key="2">
    <source>
        <dbReference type="Proteomes" id="UP000305792"/>
    </source>
</evidence>
<proteinExistence type="predicted"/>
<comment type="caution">
    <text evidence="1">The sequence shown here is derived from an EMBL/GenBank/DDBJ whole genome shotgun (WGS) entry which is preliminary data.</text>
</comment>
<protein>
    <submittedName>
        <fullName evidence="1">DUF1801 domain-containing protein</fullName>
    </submittedName>
</protein>
<keyword evidence="2" id="KW-1185">Reference proteome</keyword>
<organism evidence="1 2">
    <name type="scientific">Glycomyces paridis</name>
    <dbReference type="NCBI Taxonomy" id="2126555"/>
    <lineage>
        <taxon>Bacteria</taxon>
        <taxon>Bacillati</taxon>
        <taxon>Actinomycetota</taxon>
        <taxon>Actinomycetes</taxon>
        <taxon>Glycomycetales</taxon>
        <taxon>Glycomycetaceae</taxon>
        <taxon>Glycomyces</taxon>
    </lineage>
</organism>
<dbReference type="Proteomes" id="UP000305792">
    <property type="component" value="Unassembled WGS sequence"/>
</dbReference>
<reference evidence="1 2" key="1">
    <citation type="journal article" date="2018" name="Int. J. Syst. Evol. Microbiol.">
        <title>Glycomyces paridis sp. nov., isolated from the medicinal plant Paris polyphylla.</title>
        <authorList>
            <person name="Fang X.M."/>
            <person name="Bai J.L."/>
            <person name="Su J."/>
            <person name="Zhao L.L."/>
            <person name="Liu H.Y."/>
            <person name="Ma B.P."/>
            <person name="Zhang Y.Q."/>
            <person name="Yu L.Y."/>
        </authorList>
    </citation>
    <scope>NUCLEOTIDE SEQUENCE [LARGE SCALE GENOMIC DNA]</scope>
    <source>
        <strain evidence="1 2">CPCC 204357</strain>
    </source>
</reference>
<gene>
    <name evidence="1" type="ORF">E9998_17710</name>
</gene>
<evidence type="ECO:0000313" key="1">
    <source>
        <dbReference type="EMBL" id="THV26822.1"/>
    </source>
</evidence>